<feature type="transmembrane region" description="Helical" evidence="1">
    <location>
        <begin position="734"/>
        <end position="756"/>
    </location>
</feature>
<organism evidence="2 3">
    <name type="scientific">Acinetobacter guillouiae</name>
    <name type="common">Acinetobacter genomosp. 11</name>
    <dbReference type="NCBI Taxonomy" id="106649"/>
    <lineage>
        <taxon>Bacteria</taxon>
        <taxon>Pseudomonadati</taxon>
        <taxon>Pseudomonadota</taxon>
        <taxon>Gammaproteobacteria</taxon>
        <taxon>Moraxellales</taxon>
        <taxon>Moraxellaceae</taxon>
        <taxon>Acinetobacter</taxon>
    </lineage>
</organism>
<keyword evidence="1" id="KW-0472">Membrane</keyword>
<feature type="transmembrane region" description="Helical" evidence="1">
    <location>
        <begin position="375"/>
        <end position="394"/>
    </location>
</feature>
<feature type="transmembrane region" description="Helical" evidence="1">
    <location>
        <begin position="631"/>
        <end position="648"/>
    </location>
</feature>
<dbReference type="SUPFAM" id="SSF82866">
    <property type="entry name" value="Multidrug efflux transporter AcrB transmembrane domain"/>
    <property type="match status" value="2"/>
</dbReference>
<reference evidence="2" key="1">
    <citation type="submission" date="2021-07" db="EMBL/GenBank/DDBJ databases">
        <authorList>
            <person name="Fernandez M."/>
            <person name="Pereira P."/>
            <person name="Torres Tejerizo G.A."/>
            <person name="Gonzalez P."/>
            <person name="Agostini E."/>
        </authorList>
    </citation>
    <scope>NUCLEOTIDE SEQUENCE</scope>
    <source>
        <strain evidence="2">SFC 500-1A</strain>
    </source>
</reference>
<keyword evidence="2" id="KW-0808">Transferase</keyword>
<gene>
    <name evidence="2" type="ORF">KW868_03665</name>
</gene>
<dbReference type="Gene3D" id="1.20.1640.10">
    <property type="entry name" value="Multidrug efflux transporter AcrB transmembrane domain"/>
    <property type="match status" value="2"/>
</dbReference>
<sequence>MHFSNWQNKLTAIWLIFLVIIAIGLGFTWMQKGIHIQTNIFALLPKVKQDKQLEQTEHYVSEQLNNKVFLVIDAKSSEQIDQATQILRADVQQSNLFKPLKAQVDTEDFAKTLYAHHAGLISSQDQAILKQQDYAALTEQSLMQIMSPGMPITESLLQQDPLLLFPRYAMGLASLQQHSNIEIQDGFATISDEQGYSRLFNLELLKSPYDIEYQEQTAQWVTNVNQQLSKIGVKPHWTGTIVFSHFGTQSAKNEISTIGVGSSIGVLLLVWFGFRSIRPMLTEFIAVATGSMVAFAVTHWIFSEIHLMTLVFGASLIGVCVDFSFYFMAMQSQQRHLNGFAVLKPILPSLLIGLSTTLLAYLFLSFTPFPGFKQIAVFSMVGLTAAGITSLLLLPRLPALNAEPAIRRLSFIGAWRNYFLAHATKRYLLIFLIFVVSGSSLLLIKSNDDVRNLQSMDQHLKQEDQYIRSRFGQAQGSDYFAIYANSAKDLARQEQHLILALSQLKQQGKIDGFQAIGQTIPSLEQQQQNVEALQKIPKSVLVEYASAMQLDPKDVLSWQARLSQQTLLNLDQFAAHPLAFLQVNPQQRLILIQGIKDVTAVEALQDQQNKLVRPVHNLSGLFQDHRIQAEYLFVYALIALAIGLMLIYGIKSVFALMVPVTLALMSTFALQAWMGVEINLFSVMGVFLILGIGVDYAIFYRQGHDHPHVVGMALFLCMMSTLLGFGLLALSHTYAIHCFGLTVLFGVIFSFIYATLFTPADSKLNQNQLISQRTEH</sequence>
<dbReference type="AlphaFoldDB" id="A0A8X8GIV3"/>
<dbReference type="PANTHER" id="PTHR33406">
    <property type="entry name" value="MEMBRANE PROTEIN MJ1562-RELATED"/>
    <property type="match status" value="1"/>
</dbReference>
<dbReference type="GO" id="GO:0016746">
    <property type="term" value="F:acyltransferase activity"/>
    <property type="evidence" value="ECO:0007669"/>
    <property type="project" value="UniProtKB-KW"/>
</dbReference>
<dbReference type="RefSeq" id="WP_234622723.1">
    <property type="nucleotide sequence ID" value="NZ_JAHWXT010000001.1"/>
</dbReference>
<evidence type="ECO:0000313" key="3">
    <source>
        <dbReference type="Proteomes" id="UP000887320"/>
    </source>
</evidence>
<feature type="transmembrane region" description="Helical" evidence="1">
    <location>
        <begin position="12"/>
        <end position="30"/>
    </location>
</feature>
<accession>A0A8X8GIV3</accession>
<name>A0A8X8GIV3_ACIGI</name>
<feature type="transmembrane region" description="Helical" evidence="1">
    <location>
        <begin position="426"/>
        <end position="444"/>
    </location>
</feature>
<feature type="transmembrane region" description="Helical" evidence="1">
    <location>
        <begin position="308"/>
        <end position="329"/>
    </location>
</feature>
<dbReference type="GO" id="GO:0005886">
    <property type="term" value="C:plasma membrane"/>
    <property type="evidence" value="ECO:0007669"/>
    <property type="project" value="TreeGrafter"/>
</dbReference>
<feature type="transmembrane region" description="Helical" evidence="1">
    <location>
        <begin position="255"/>
        <end position="274"/>
    </location>
</feature>
<keyword evidence="2" id="KW-0012">Acyltransferase</keyword>
<dbReference type="EMBL" id="JAHWXT010000001">
    <property type="protein sequence ID" value="MCF0263563.1"/>
    <property type="molecule type" value="Genomic_DNA"/>
</dbReference>
<evidence type="ECO:0000256" key="1">
    <source>
        <dbReference type="SAM" id="Phobius"/>
    </source>
</evidence>
<feature type="transmembrane region" description="Helical" evidence="1">
    <location>
        <begin position="281"/>
        <end position="302"/>
    </location>
</feature>
<keyword evidence="1" id="KW-0812">Transmembrane</keyword>
<dbReference type="InterPro" id="IPR050545">
    <property type="entry name" value="Mycobact_MmpL"/>
</dbReference>
<feature type="transmembrane region" description="Helical" evidence="1">
    <location>
        <begin position="710"/>
        <end position="728"/>
    </location>
</feature>
<evidence type="ECO:0000313" key="2">
    <source>
        <dbReference type="EMBL" id="MCF0263563.1"/>
    </source>
</evidence>
<feature type="transmembrane region" description="Helical" evidence="1">
    <location>
        <begin position="341"/>
        <end position="363"/>
    </location>
</feature>
<proteinExistence type="predicted"/>
<feature type="transmembrane region" description="Helical" evidence="1">
    <location>
        <begin position="653"/>
        <end position="674"/>
    </location>
</feature>
<dbReference type="Proteomes" id="UP000887320">
    <property type="component" value="Unassembled WGS sequence"/>
</dbReference>
<feature type="transmembrane region" description="Helical" evidence="1">
    <location>
        <begin position="680"/>
        <end position="698"/>
    </location>
</feature>
<dbReference type="PANTHER" id="PTHR33406:SF13">
    <property type="entry name" value="MEMBRANE PROTEIN YDFJ"/>
    <property type="match status" value="1"/>
</dbReference>
<keyword evidence="1" id="KW-1133">Transmembrane helix</keyword>
<comment type="caution">
    <text evidence="2">The sequence shown here is derived from an EMBL/GenBank/DDBJ whole genome shotgun (WGS) entry which is preliminary data.</text>
</comment>
<protein>
    <submittedName>
        <fullName evidence="2">Acyl-sn-glycerol-3-phosphate acyltransferase</fullName>
    </submittedName>
</protein>